<dbReference type="EMBL" id="ABWL02000023">
    <property type="protein sequence ID" value="EFE06310.1"/>
    <property type="molecule type" value="Genomic_DNA"/>
</dbReference>
<sequence>MIFPVGFHQKADILSQSAMSRAFARAPVCEALRRSDNRASIRDRRYATMRTRKEGEAWKIQDV</sequence>
<organism evidence="1 2">
    <name type="scientific">Citrobacter youngae ATCC 29220</name>
    <dbReference type="NCBI Taxonomy" id="500640"/>
    <lineage>
        <taxon>Bacteria</taxon>
        <taxon>Pseudomonadati</taxon>
        <taxon>Pseudomonadota</taxon>
        <taxon>Gammaproteobacteria</taxon>
        <taxon>Enterobacterales</taxon>
        <taxon>Enterobacteriaceae</taxon>
        <taxon>Citrobacter</taxon>
        <taxon>Citrobacter freundii complex</taxon>
    </lineage>
</organism>
<comment type="caution">
    <text evidence="1">The sequence shown here is derived from an EMBL/GenBank/DDBJ whole genome shotgun (WGS) entry which is preliminary data.</text>
</comment>
<dbReference type="Proteomes" id="UP000003880">
    <property type="component" value="Unassembled WGS sequence"/>
</dbReference>
<reference evidence="1 2" key="1">
    <citation type="submission" date="2010-02" db="EMBL/GenBank/DDBJ databases">
        <authorList>
            <person name="Weinstock G."/>
            <person name="Sodergren E."/>
            <person name="Clifton S."/>
            <person name="Fulton L."/>
            <person name="Fulton B."/>
            <person name="Courtney L."/>
            <person name="Fronick C."/>
            <person name="Harrison M."/>
            <person name="Strong C."/>
            <person name="Farmer C."/>
            <person name="Delahaunty K."/>
            <person name="Markovic C."/>
            <person name="Hall O."/>
            <person name="Minx P."/>
            <person name="Tomlinson C."/>
            <person name="Mitreva M."/>
            <person name="Nelson J."/>
            <person name="Hou S."/>
            <person name="Wollam A."/>
            <person name="Pepin K.H."/>
            <person name="Johnson M."/>
            <person name="Bhonagiri V."/>
            <person name="Zhang X."/>
            <person name="Suruliraj S."/>
            <person name="Warren W."/>
            <person name="Chinwalla A."/>
            <person name="Mardis E.R."/>
            <person name="Wilson R.K."/>
        </authorList>
    </citation>
    <scope>NUCLEOTIDE SEQUENCE [LARGE SCALE GENOMIC DNA]</scope>
    <source>
        <strain evidence="1 2">ATCC 29220</strain>
    </source>
</reference>
<evidence type="ECO:0000313" key="1">
    <source>
        <dbReference type="EMBL" id="EFE06310.1"/>
    </source>
</evidence>
<dbReference type="HOGENOM" id="CLU_2877703_0_0_6"/>
<evidence type="ECO:0000313" key="2">
    <source>
        <dbReference type="Proteomes" id="UP000003880"/>
    </source>
</evidence>
<gene>
    <name evidence="1" type="ORF">CIT292_10433</name>
</gene>
<accession>D4BIR5</accession>
<dbReference type="AlphaFoldDB" id="D4BIR5"/>
<name>D4BIR5_9ENTR</name>
<protein>
    <submittedName>
        <fullName evidence="1">Uncharacterized protein</fullName>
    </submittedName>
</protein>
<proteinExistence type="predicted"/>